<dbReference type="AlphaFoldDB" id="A0A0G1A0U6"/>
<dbReference type="Pfam" id="PF08241">
    <property type="entry name" value="Methyltransf_11"/>
    <property type="match status" value="1"/>
</dbReference>
<dbReference type="InterPro" id="IPR013216">
    <property type="entry name" value="Methyltransf_11"/>
</dbReference>
<dbReference type="GO" id="GO:0008757">
    <property type="term" value="F:S-adenosylmethionine-dependent methyltransferase activity"/>
    <property type="evidence" value="ECO:0007669"/>
    <property type="project" value="InterPro"/>
</dbReference>
<proteinExistence type="predicted"/>
<dbReference type="SUPFAM" id="SSF53335">
    <property type="entry name" value="S-adenosyl-L-methionine-dependent methyltransferases"/>
    <property type="match status" value="1"/>
</dbReference>
<evidence type="ECO:0000313" key="3">
    <source>
        <dbReference type="Proteomes" id="UP000034837"/>
    </source>
</evidence>
<evidence type="ECO:0000313" key="2">
    <source>
        <dbReference type="EMBL" id="KKS54539.1"/>
    </source>
</evidence>
<dbReference type="GO" id="GO:0032259">
    <property type="term" value="P:methylation"/>
    <property type="evidence" value="ECO:0007669"/>
    <property type="project" value="UniProtKB-KW"/>
</dbReference>
<comment type="caution">
    <text evidence="2">The sequence shown here is derived from an EMBL/GenBank/DDBJ whole genome shotgun (WGS) entry which is preliminary data.</text>
</comment>
<dbReference type="EMBL" id="LCDO01000031">
    <property type="protein sequence ID" value="KKS54539.1"/>
    <property type="molecule type" value="Genomic_DNA"/>
</dbReference>
<accession>A0A0G1A0U6</accession>
<dbReference type="Gene3D" id="3.40.50.150">
    <property type="entry name" value="Vaccinia Virus protein VP39"/>
    <property type="match status" value="1"/>
</dbReference>
<name>A0A0G1A0U6_9BACT</name>
<gene>
    <name evidence="2" type="ORF">UV20_C0031G0007</name>
</gene>
<keyword evidence="2" id="KW-0489">Methyltransferase</keyword>
<feature type="domain" description="Methyltransferase type 11" evidence="1">
    <location>
        <begin position="42"/>
        <end position="129"/>
    </location>
</feature>
<evidence type="ECO:0000259" key="1">
    <source>
        <dbReference type="Pfam" id="PF08241"/>
    </source>
</evidence>
<sequence>MVFRMSINGLISYIHHSPLFERMFHTLSYCLRTELKDCQTVLDLGCGWSSPLQFCKNIDFSVGVEAYKPYLDKSMRSGIHSKYMNKSIESVSFPERSFDAVILIEVLEHLPNKVGKRILANAERWAKKKVIVTSPNGFIEQKSYDRNPLQRHLSGWNALTMKELGFQSKGLQGLKILRQPDSHHGKLTDTIRFRPRLFWFAVSALSQLLTYYTPSLAFDLFSVKKLQKAK</sequence>
<keyword evidence="2" id="KW-0808">Transferase</keyword>
<organism evidence="2 3">
    <name type="scientific">Candidatus Magasanikbacteria bacterium GW2011_GWA2_42_32</name>
    <dbReference type="NCBI Taxonomy" id="1619039"/>
    <lineage>
        <taxon>Bacteria</taxon>
        <taxon>Candidatus Magasanikiibacteriota</taxon>
    </lineage>
</organism>
<reference evidence="2 3" key="1">
    <citation type="journal article" date="2015" name="Nature">
        <title>rRNA introns, odd ribosomes, and small enigmatic genomes across a large radiation of phyla.</title>
        <authorList>
            <person name="Brown C.T."/>
            <person name="Hug L.A."/>
            <person name="Thomas B.C."/>
            <person name="Sharon I."/>
            <person name="Castelle C.J."/>
            <person name="Singh A."/>
            <person name="Wilkins M.J."/>
            <person name="Williams K.H."/>
            <person name="Banfield J.F."/>
        </authorList>
    </citation>
    <scope>NUCLEOTIDE SEQUENCE [LARGE SCALE GENOMIC DNA]</scope>
</reference>
<dbReference type="InterPro" id="IPR029063">
    <property type="entry name" value="SAM-dependent_MTases_sf"/>
</dbReference>
<protein>
    <submittedName>
        <fullName evidence="2">Methyltransferase type 11</fullName>
    </submittedName>
</protein>
<dbReference type="Proteomes" id="UP000034837">
    <property type="component" value="Unassembled WGS sequence"/>
</dbReference>